<dbReference type="GeneID" id="27313266"/>
<evidence type="ECO:0000256" key="1">
    <source>
        <dbReference type="ARBA" id="ARBA00010928"/>
    </source>
</evidence>
<dbReference type="SUPFAM" id="SSF55347">
    <property type="entry name" value="Glyceraldehyde-3-phosphate dehydrogenase-like, C-terminal domain"/>
    <property type="match status" value="1"/>
</dbReference>
<dbReference type="Gene3D" id="3.30.360.10">
    <property type="entry name" value="Dihydrodipicolinate Reductase, domain 2"/>
    <property type="match status" value="1"/>
</dbReference>
<dbReference type="OrthoDB" id="2129491at2759"/>
<organism evidence="4 5">
    <name type="scientific">Verruconis gallopava</name>
    <dbReference type="NCBI Taxonomy" id="253628"/>
    <lineage>
        <taxon>Eukaryota</taxon>
        <taxon>Fungi</taxon>
        <taxon>Dikarya</taxon>
        <taxon>Ascomycota</taxon>
        <taxon>Pezizomycotina</taxon>
        <taxon>Dothideomycetes</taxon>
        <taxon>Pleosporomycetidae</taxon>
        <taxon>Venturiales</taxon>
        <taxon>Sympoventuriaceae</taxon>
        <taxon>Verruconis</taxon>
    </lineage>
</organism>
<dbReference type="EMBL" id="KN847544">
    <property type="protein sequence ID" value="KIW03532.1"/>
    <property type="molecule type" value="Genomic_DNA"/>
</dbReference>
<protein>
    <submittedName>
        <fullName evidence="4">Uncharacterized protein</fullName>
    </submittedName>
</protein>
<keyword evidence="5" id="KW-1185">Reference proteome</keyword>
<name>A0A0D1YSF6_9PEZI</name>
<feature type="domain" description="Gfo/Idh/MocA-like oxidoreductase N-terminal" evidence="2">
    <location>
        <begin position="5"/>
        <end position="121"/>
    </location>
</feature>
<sequence length="332" mass="36554">MEGKIHFATIGTSWITSSWIESAESTQQWKLDCVYSRSAETAKAFASKHNIEKTHTELAQLAHDPEIHAVYIASPNSLHFEHAKVMLSAGKHVIVEKPACSTSKELAELFELAKKNNVFLLEAFRHIHEVNFKVLKSNLDRLGPIYGASLNYASFSSRYNNVLKGETPNIFNLDFSGGSLVDLGVYPISAAVALFGQPKAQTYKPFIIATGADGGGLIMLYYEKFGVSINASKIYTSKAPSEVFGEKGTIICNGVTDISSVEFWDASTKSSVELAQKKADLNMSEEAQVYANIIKSKDGKMAEELQRISKITQNITEALRKENGLVFGVERK</sequence>
<feature type="domain" description="GFO/IDH/MocA-like oxidoreductase" evidence="3">
    <location>
        <begin position="156"/>
        <end position="250"/>
    </location>
</feature>
<evidence type="ECO:0000259" key="2">
    <source>
        <dbReference type="Pfam" id="PF01408"/>
    </source>
</evidence>
<dbReference type="HOGENOM" id="CLU_023194_7_0_1"/>
<accession>A0A0D1YSF6</accession>
<dbReference type="Pfam" id="PF01408">
    <property type="entry name" value="GFO_IDH_MocA"/>
    <property type="match status" value="1"/>
</dbReference>
<dbReference type="PANTHER" id="PTHR43054:SF1">
    <property type="entry name" value="SCYLLO-INOSITOL 2-DEHYDROGENASE (NADP(+)) IOLU"/>
    <property type="match status" value="1"/>
</dbReference>
<dbReference type="Proteomes" id="UP000053259">
    <property type="component" value="Unassembled WGS sequence"/>
</dbReference>
<comment type="similarity">
    <text evidence="1">Belongs to the Gfo/Idh/MocA family.</text>
</comment>
<dbReference type="VEuPathDB" id="FungiDB:PV09_05293"/>
<dbReference type="Gene3D" id="3.40.50.720">
    <property type="entry name" value="NAD(P)-binding Rossmann-like Domain"/>
    <property type="match status" value="1"/>
</dbReference>
<dbReference type="STRING" id="253628.A0A0D1YSF6"/>
<evidence type="ECO:0000313" key="4">
    <source>
        <dbReference type="EMBL" id="KIW03532.1"/>
    </source>
</evidence>
<dbReference type="AlphaFoldDB" id="A0A0D1YSF6"/>
<dbReference type="Pfam" id="PF22725">
    <property type="entry name" value="GFO_IDH_MocA_C3"/>
    <property type="match status" value="1"/>
</dbReference>
<dbReference type="InParanoid" id="A0A0D1YSF6"/>
<reference evidence="4 5" key="1">
    <citation type="submission" date="2015-01" db="EMBL/GenBank/DDBJ databases">
        <title>The Genome Sequence of Ochroconis gallopava CBS43764.</title>
        <authorList>
            <consortium name="The Broad Institute Genomics Platform"/>
            <person name="Cuomo C."/>
            <person name="de Hoog S."/>
            <person name="Gorbushina A."/>
            <person name="Stielow B."/>
            <person name="Teixiera M."/>
            <person name="Abouelleil A."/>
            <person name="Chapman S.B."/>
            <person name="Priest M."/>
            <person name="Young S.K."/>
            <person name="Wortman J."/>
            <person name="Nusbaum C."/>
            <person name="Birren B."/>
        </authorList>
    </citation>
    <scope>NUCLEOTIDE SEQUENCE [LARGE SCALE GENOMIC DNA]</scope>
    <source>
        <strain evidence="4 5">CBS 43764</strain>
    </source>
</reference>
<dbReference type="InterPro" id="IPR000683">
    <property type="entry name" value="Gfo/Idh/MocA-like_OxRdtase_N"/>
</dbReference>
<dbReference type="InterPro" id="IPR055170">
    <property type="entry name" value="GFO_IDH_MocA-like_dom"/>
</dbReference>
<evidence type="ECO:0000259" key="3">
    <source>
        <dbReference type="Pfam" id="PF22725"/>
    </source>
</evidence>
<dbReference type="RefSeq" id="XP_016213401.1">
    <property type="nucleotide sequence ID" value="XM_016358782.1"/>
</dbReference>
<dbReference type="GO" id="GO:0000166">
    <property type="term" value="F:nucleotide binding"/>
    <property type="evidence" value="ECO:0007669"/>
    <property type="project" value="InterPro"/>
</dbReference>
<dbReference type="PANTHER" id="PTHR43054">
    <property type="match status" value="1"/>
</dbReference>
<dbReference type="SUPFAM" id="SSF51735">
    <property type="entry name" value="NAD(P)-binding Rossmann-fold domains"/>
    <property type="match status" value="1"/>
</dbReference>
<evidence type="ECO:0000313" key="5">
    <source>
        <dbReference type="Proteomes" id="UP000053259"/>
    </source>
</evidence>
<gene>
    <name evidence="4" type="ORF">PV09_05293</name>
</gene>
<dbReference type="InterPro" id="IPR036291">
    <property type="entry name" value="NAD(P)-bd_dom_sf"/>
</dbReference>
<proteinExistence type="inferred from homology"/>